<organism evidence="1 2">
    <name type="scientific">Euplotes crassus</name>
    <dbReference type="NCBI Taxonomy" id="5936"/>
    <lineage>
        <taxon>Eukaryota</taxon>
        <taxon>Sar</taxon>
        <taxon>Alveolata</taxon>
        <taxon>Ciliophora</taxon>
        <taxon>Intramacronucleata</taxon>
        <taxon>Spirotrichea</taxon>
        <taxon>Hypotrichia</taxon>
        <taxon>Euplotida</taxon>
        <taxon>Euplotidae</taxon>
        <taxon>Moneuplotes</taxon>
    </lineage>
</organism>
<dbReference type="AlphaFoldDB" id="A0AAD1XGZ6"/>
<reference evidence="1" key="1">
    <citation type="submission" date="2023-07" db="EMBL/GenBank/DDBJ databases">
        <authorList>
            <consortium name="AG Swart"/>
            <person name="Singh M."/>
            <person name="Singh A."/>
            <person name="Seah K."/>
            <person name="Emmerich C."/>
        </authorList>
    </citation>
    <scope>NUCLEOTIDE SEQUENCE</scope>
    <source>
        <strain evidence="1">DP1</strain>
    </source>
</reference>
<proteinExistence type="predicted"/>
<protein>
    <submittedName>
        <fullName evidence="1">Uncharacterized protein</fullName>
    </submittedName>
</protein>
<gene>
    <name evidence="1" type="ORF">ECRASSUSDP1_LOCUS13489</name>
</gene>
<dbReference type="Proteomes" id="UP001295684">
    <property type="component" value="Unassembled WGS sequence"/>
</dbReference>
<dbReference type="EMBL" id="CAMPGE010013426">
    <property type="protein sequence ID" value="CAI2372161.1"/>
    <property type="molecule type" value="Genomic_DNA"/>
</dbReference>
<sequence>MVRRGFAVLLFSGGNRVGIITESFRVNTRGRSNVFHLFSISQNCSIYRSIMACKNIVRYFGFR</sequence>
<name>A0AAD1XGZ6_EUPCR</name>
<evidence type="ECO:0000313" key="1">
    <source>
        <dbReference type="EMBL" id="CAI2372161.1"/>
    </source>
</evidence>
<keyword evidence="2" id="KW-1185">Reference proteome</keyword>
<comment type="caution">
    <text evidence="1">The sequence shown here is derived from an EMBL/GenBank/DDBJ whole genome shotgun (WGS) entry which is preliminary data.</text>
</comment>
<evidence type="ECO:0000313" key="2">
    <source>
        <dbReference type="Proteomes" id="UP001295684"/>
    </source>
</evidence>
<accession>A0AAD1XGZ6</accession>